<evidence type="ECO:0000313" key="5">
    <source>
        <dbReference type="Proteomes" id="UP000654257"/>
    </source>
</evidence>
<gene>
    <name evidence="4" type="ORF">GCM10007304_37050</name>
</gene>
<dbReference type="PANTHER" id="PTHR33495">
    <property type="entry name" value="ANTI-SIGMA FACTOR ANTAGONIST TM_1081-RELATED-RELATED"/>
    <property type="match status" value="1"/>
</dbReference>
<evidence type="ECO:0000313" key="4">
    <source>
        <dbReference type="EMBL" id="GGG19733.1"/>
    </source>
</evidence>
<dbReference type="Gene3D" id="3.30.750.24">
    <property type="entry name" value="STAS domain"/>
    <property type="match status" value="1"/>
</dbReference>
<dbReference type="InterPro" id="IPR036513">
    <property type="entry name" value="STAS_dom_sf"/>
</dbReference>
<evidence type="ECO:0000256" key="1">
    <source>
        <dbReference type="ARBA" id="ARBA00009013"/>
    </source>
</evidence>
<organism evidence="4 5">
    <name type="scientific">Rhodococcoides trifolii</name>
    <dbReference type="NCBI Taxonomy" id="908250"/>
    <lineage>
        <taxon>Bacteria</taxon>
        <taxon>Bacillati</taxon>
        <taxon>Actinomycetota</taxon>
        <taxon>Actinomycetes</taxon>
        <taxon>Mycobacteriales</taxon>
        <taxon>Nocardiaceae</taxon>
        <taxon>Rhodococcoides</taxon>
    </lineage>
</organism>
<keyword evidence="5" id="KW-1185">Reference proteome</keyword>
<comment type="similarity">
    <text evidence="1 2">Belongs to the anti-sigma-factor antagonist family.</text>
</comment>
<reference evidence="4" key="2">
    <citation type="submission" date="2020-09" db="EMBL/GenBank/DDBJ databases">
        <authorList>
            <person name="Sun Q."/>
            <person name="Sedlacek I."/>
        </authorList>
    </citation>
    <scope>NUCLEOTIDE SEQUENCE</scope>
    <source>
        <strain evidence="4">CCM 7905</strain>
    </source>
</reference>
<dbReference type="InterPro" id="IPR002645">
    <property type="entry name" value="STAS_dom"/>
</dbReference>
<dbReference type="RefSeq" id="WP_188546373.1">
    <property type="nucleotide sequence ID" value="NZ_BMCU01000004.1"/>
</dbReference>
<reference evidence="4" key="1">
    <citation type="journal article" date="2014" name="Int. J. Syst. Evol. Microbiol.">
        <title>Complete genome sequence of Corynebacterium casei LMG S-19264T (=DSM 44701T), isolated from a smear-ripened cheese.</title>
        <authorList>
            <consortium name="US DOE Joint Genome Institute (JGI-PGF)"/>
            <person name="Walter F."/>
            <person name="Albersmeier A."/>
            <person name="Kalinowski J."/>
            <person name="Ruckert C."/>
        </authorList>
    </citation>
    <scope>NUCLEOTIDE SEQUENCE</scope>
    <source>
        <strain evidence="4">CCM 7905</strain>
    </source>
</reference>
<accession>A0A917G2I4</accession>
<sequence>MSDSYRSARVDISVEVVGSFTVVVVSGELDMSTTPAFSDEIGRALSSDTKGVVIDFSGVEFLSSSAITVLLTANNDADVSIVVVADSHVTRRPIELVGLDDVLTVHRTRAEALESLSPA</sequence>
<dbReference type="Proteomes" id="UP000654257">
    <property type="component" value="Unassembled WGS sequence"/>
</dbReference>
<protein>
    <recommendedName>
        <fullName evidence="2">Anti-sigma factor antagonist</fullName>
    </recommendedName>
</protein>
<evidence type="ECO:0000256" key="2">
    <source>
        <dbReference type="RuleBase" id="RU003749"/>
    </source>
</evidence>
<dbReference type="PROSITE" id="PS50801">
    <property type="entry name" value="STAS"/>
    <property type="match status" value="1"/>
</dbReference>
<evidence type="ECO:0000259" key="3">
    <source>
        <dbReference type="PROSITE" id="PS50801"/>
    </source>
</evidence>
<proteinExistence type="inferred from homology"/>
<comment type="caution">
    <text evidence="4">The sequence shown here is derived from an EMBL/GenBank/DDBJ whole genome shotgun (WGS) entry which is preliminary data.</text>
</comment>
<dbReference type="PANTHER" id="PTHR33495:SF2">
    <property type="entry name" value="ANTI-SIGMA FACTOR ANTAGONIST TM_1081-RELATED"/>
    <property type="match status" value="1"/>
</dbReference>
<dbReference type="EMBL" id="BMCU01000004">
    <property type="protein sequence ID" value="GGG19733.1"/>
    <property type="molecule type" value="Genomic_DNA"/>
</dbReference>
<dbReference type="SUPFAM" id="SSF52091">
    <property type="entry name" value="SpoIIaa-like"/>
    <property type="match status" value="1"/>
</dbReference>
<dbReference type="Pfam" id="PF01740">
    <property type="entry name" value="STAS"/>
    <property type="match status" value="1"/>
</dbReference>
<feature type="domain" description="STAS" evidence="3">
    <location>
        <begin position="10"/>
        <end position="116"/>
    </location>
</feature>
<dbReference type="CDD" id="cd07043">
    <property type="entry name" value="STAS_anti-anti-sigma_factors"/>
    <property type="match status" value="1"/>
</dbReference>
<dbReference type="AlphaFoldDB" id="A0A917G2I4"/>
<dbReference type="GO" id="GO:0043856">
    <property type="term" value="F:anti-sigma factor antagonist activity"/>
    <property type="evidence" value="ECO:0007669"/>
    <property type="project" value="InterPro"/>
</dbReference>
<name>A0A917G2I4_9NOCA</name>
<dbReference type="NCBIfam" id="TIGR00377">
    <property type="entry name" value="ant_ant_sig"/>
    <property type="match status" value="1"/>
</dbReference>
<dbReference type="InterPro" id="IPR003658">
    <property type="entry name" value="Anti-sigma_ant"/>
</dbReference>